<evidence type="ECO:0000256" key="3">
    <source>
        <dbReference type="ARBA" id="ARBA00022692"/>
    </source>
</evidence>
<feature type="transmembrane region" description="Helical" evidence="6">
    <location>
        <begin position="56"/>
        <end position="79"/>
    </location>
</feature>
<dbReference type="PANTHER" id="PTHR30213">
    <property type="entry name" value="INNER MEMBRANE PROTEIN YHJD"/>
    <property type="match status" value="1"/>
</dbReference>
<accession>A0A8E1QZD8</accession>
<feature type="transmembrane region" description="Helical" evidence="6">
    <location>
        <begin position="158"/>
        <end position="186"/>
    </location>
</feature>
<name>A0A8E1QZD8_9BACT</name>
<sequence>MKKLINNILSFFTVTIWRVKRQDVSPLKYFCYEIIKKLFLAIESATTKRMTDSASALTYSTLLAIVPILAVVFAIARGFGYNKYIESWFRDVLSSQPQAAEVIIGFVNSYLVHTKSGIFLGIGLLFMLWTVIMLIYNIEQNFNRIWQVKKPRSLFRTITDYMAMFLLVPIIIVVTSGISIFVATIADQMENYALLAPMIRLIIDVMPYILMIAVFIALYVFMPNTKVKLKCAIMPGILAGSAMQGLQLFYIHSQIWVSSYNAIYGSFAALPLFMLWVQISWIICLFGAELCYTNQNLEEFAFKAQTEDISHRYKLMMCVILASCICKRFEEGRKPYTALDLKLITGIPIRITNDLLYELVKINILTEISTDDKGDYNFYQPAESTSRLSVGLLIDRLESYGKWKLELDFHKFKSERWKKILMARSTYLENQRNILLKDL</sequence>
<feature type="transmembrane region" description="Helical" evidence="6">
    <location>
        <begin position="198"/>
        <end position="221"/>
    </location>
</feature>
<proteinExistence type="predicted"/>
<dbReference type="PANTHER" id="PTHR30213:SF0">
    <property type="entry name" value="UPF0761 MEMBRANE PROTEIN YIHY"/>
    <property type="match status" value="1"/>
</dbReference>
<dbReference type="NCBIfam" id="TIGR00765">
    <property type="entry name" value="yihY_not_rbn"/>
    <property type="match status" value="1"/>
</dbReference>
<comment type="subcellular location">
    <subcellularLocation>
        <location evidence="1">Cell membrane</location>
        <topology evidence="1">Multi-pass membrane protein</topology>
    </subcellularLocation>
</comment>
<comment type="caution">
    <text evidence="7">The sequence shown here is derived from an EMBL/GenBank/DDBJ whole genome shotgun (WGS) entry which is preliminary data.</text>
</comment>
<dbReference type="RefSeq" id="WP_053399121.1">
    <property type="nucleotide sequence ID" value="NZ_DAWBWQ010000068.1"/>
</dbReference>
<feature type="transmembrane region" description="Helical" evidence="6">
    <location>
        <begin position="118"/>
        <end position="138"/>
    </location>
</feature>
<keyword evidence="5 6" id="KW-0472">Membrane</keyword>
<organism evidence="7 8">
    <name type="scientific">Xylanibacter rarus</name>
    <dbReference type="NCBI Taxonomy" id="1676614"/>
    <lineage>
        <taxon>Bacteria</taxon>
        <taxon>Pseudomonadati</taxon>
        <taxon>Bacteroidota</taxon>
        <taxon>Bacteroidia</taxon>
        <taxon>Bacteroidales</taxon>
        <taxon>Prevotellaceae</taxon>
        <taxon>Xylanibacter</taxon>
    </lineage>
</organism>
<evidence type="ECO:0000256" key="1">
    <source>
        <dbReference type="ARBA" id="ARBA00004651"/>
    </source>
</evidence>
<keyword evidence="3 6" id="KW-0812">Transmembrane</keyword>
<dbReference type="OrthoDB" id="9808671at2"/>
<gene>
    <name evidence="7" type="ORF">ACU52_13150</name>
</gene>
<dbReference type="Pfam" id="PF03631">
    <property type="entry name" value="Virul_fac_BrkB"/>
    <property type="match status" value="1"/>
</dbReference>
<keyword evidence="4 6" id="KW-1133">Transmembrane helix</keyword>
<feature type="transmembrane region" description="Helical" evidence="6">
    <location>
        <begin position="263"/>
        <end position="288"/>
    </location>
</feature>
<dbReference type="EMBL" id="LFQU01000038">
    <property type="protein sequence ID" value="KOO67171.1"/>
    <property type="molecule type" value="Genomic_DNA"/>
</dbReference>
<reference evidence="7 8" key="1">
    <citation type="submission" date="2015-06" db="EMBL/GenBank/DDBJ databases">
        <title>Prevotella sp. 109, sp. nov., a novel member of the family Prevotellaceae isolated from human faeces.</title>
        <authorList>
            <person name="Shkoporov A.N."/>
            <person name="Chaplin A.V."/>
            <person name="Kafarskaia L.I."/>
            <person name="Efimov B.A."/>
        </authorList>
    </citation>
    <scope>NUCLEOTIDE SEQUENCE [LARGE SCALE GENOMIC DNA]</scope>
    <source>
        <strain evidence="7 8">109</strain>
    </source>
</reference>
<feature type="transmembrane region" description="Helical" evidence="6">
    <location>
        <begin position="233"/>
        <end position="251"/>
    </location>
</feature>
<dbReference type="GO" id="GO:0005886">
    <property type="term" value="C:plasma membrane"/>
    <property type="evidence" value="ECO:0007669"/>
    <property type="project" value="UniProtKB-SubCell"/>
</dbReference>
<evidence type="ECO:0000256" key="6">
    <source>
        <dbReference type="SAM" id="Phobius"/>
    </source>
</evidence>
<dbReference type="AlphaFoldDB" id="A0A8E1QZD8"/>
<evidence type="ECO:0000256" key="5">
    <source>
        <dbReference type="ARBA" id="ARBA00023136"/>
    </source>
</evidence>
<evidence type="ECO:0000256" key="2">
    <source>
        <dbReference type="ARBA" id="ARBA00022475"/>
    </source>
</evidence>
<protein>
    <submittedName>
        <fullName evidence="7">Uncharacterized protein</fullName>
    </submittedName>
</protein>
<dbReference type="InterPro" id="IPR017039">
    <property type="entry name" value="Virul_fac_BrkB"/>
</dbReference>
<dbReference type="Proteomes" id="UP000036951">
    <property type="component" value="Unassembled WGS sequence"/>
</dbReference>
<evidence type="ECO:0000256" key="4">
    <source>
        <dbReference type="ARBA" id="ARBA00022989"/>
    </source>
</evidence>
<keyword evidence="8" id="KW-1185">Reference proteome</keyword>
<keyword evidence="2" id="KW-1003">Cell membrane</keyword>
<evidence type="ECO:0000313" key="7">
    <source>
        <dbReference type="EMBL" id="KOO67171.1"/>
    </source>
</evidence>
<evidence type="ECO:0000313" key="8">
    <source>
        <dbReference type="Proteomes" id="UP000036951"/>
    </source>
</evidence>